<sequence length="194" mass="22810">MIRSILKSVFFRLNNTLKGISCCFISQTFLTINVIYIDETWFNLHIRRSYGRSRWGKRVQLIVSNSRGRNISICAAMSRSGIIHDVFEPYNTEKFIVFLQEMCRNIADGVPKTFMMDKVRFHHSSEVSAFLQTRGHNIIFLPAYPPSQLNSIKFLFSKRKSIAKRSLKFSTIRNYWRFKEVHQKKSPKVTVRYG</sequence>
<dbReference type="Pfam" id="PF13358">
    <property type="entry name" value="DDE_3"/>
    <property type="match status" value="1"/>
</dbReference>
<keyword evidence="3" id="KW-1185">Reference proteome</keyword>
<dbReference type="Proteomes" id="UP000031668">
    <property type="component" value="Unassembled WGS sequence"/>
</dbReference>
<accession>A0A0C2M9K7</accession>
<name>A0A0C2M9K7_THEKT</name>
<organism evidence="2 3">
    <name type="scientific">Thelohanellus kitauei</name>
    <name type="common">Myxosporean</name>
    <dbReference type="NCBI Taxonomy" id="669202"/>
    <lineage>
        <taxon>Eukaryota</taxon>
        <taxon>Metazoa</taxon>
        <taxon>Cnidaria</taxon>
        <taxon>Myxozoa</taxon>
        <taxon>Myxosporea</taxon>
        <taxon>Bivalvulida</taxon>
        <taxon>Platysporina</taxon>
        <taxon>Myxobolidae</taxon>
        <taxon>Thelohanellus</taxon>
    </lineage>
</organism>
<dbReference type="InterPro" id="IPR036397">
    <property type="entry name" value="RNaseH_sf"/>
</dbReference>
<reference evidence="2 3" key="1">
    <citation type="journal article" date="2014" name="Genome Biol. Evol.">
        <title>The genome of the myxosporean Thelohanellus kitauei shows adaptations to nutrient acquisition within its fish host.</title>
        <authorList>
            <person name="Yang Y."/>
            <person name="Xiong J."/>
            <person name="Zhou Z."/>
            <person name="Huo F."/>
            <person name="Miao W."/>
            <person name="Ran C."/>
            <person name="Liu Y."/>
            <person name="Zhang J."/>
            <person name="Feng J."/>
            <person name="Wang M."/>
            <person name="Wang M."/>
            <person name="Wang L."/>
            <person name="Yao B."/>
        </authorList>
    </citation>
    <scope>NUCLEOTIDE SEQUENCE [LARGE SCALE GENOMIC DNA]</scope>
    <source>
        <strain evidence="2">Wuqing</strain>
    </source>
</reference>
<evidence type="ECO:0000313" key="3">
    <source>
        <dbReference type="Proteomes" id="UP000031668"/>
    </source>
</evidence>
<gene>
    <name evidence="2" type="ORF">RF11_06196</name>
</gene>
<dbReference type="InterPro" id="IPR038717">
    <property type="entry name" value="Tc1-like_DDE_dom"/>
</dbReference>
<evidence type="ECO:0000259" key="1">
    <source>
        <dbReference type="Pfam" id="PF13358"/>
    </source>
</evidence>
<dbReference type="PANTHER" id="PTHR46564">
    <property type="entry name" value="TRANSPOSASE"/>
    <property type="match status" value="1"/>
</dbReference>
<dbReference type="EMBL" id="JWZT01004623">
    <property type="protein sequence ID" value="KII63660.1"/>
    <property type="molecule type" value="Genomic_DNA"/>
</dbReference>
<feature type="domain" description="Tc1-like transposase DDE" evidence="1">
    <location>
        <begin position="34"/>
        <end position="172"/>
    </location>
</feature>
<evidence type="ECO:0000313" key="2">
    <source>
        <dbReference type="EMBL" id="KII63660.1"/>
    </source>
</evidence>
<proteinExistence type="predicted"/>
<dbReference type="AlphaFoldDB" id="A0A0C2M9K7"/>
<dbReference type="GO" id="GO:0003676">
    <property type="term" value="F:nucleic acid binding"/>
    <property type="evidence" value="ECO:0007669"/>
    <property type="project" value="InterPro"/>
</dbReference>
<protein>
    <recommendedName>
        <fullName evidence="1">Tc1-like transposase DDE domain-containing protein</fullName>
    </recommendedName>
</protein>
<dbReference type="Gene3D" id="3.30.420.10">
    <property type="entry name" value="Ribonuclease H-like superfamily/Ribonuclease H"/>
    <property type="match status" value="1"/>
</dbReference>
<dbReference type="PANTHER" id="PTHR46564:SF1">
    <property type="entry name" value="TRANSPOSASE"/>
    <property type="match status" value="1"/>
</dbReference>
<comment type="caution">
    <text evidence="2">The sequence shown here is derived from an EMBL/GenBank/DDBJ whole genome shotgun (WGS) entry which is preliminary data.</text>
</comment>
<dbReference type="OrthoDB" id="5977738at2759"/>